<organism evidence="2 3">
    <name type="scientific">Vespula maculifrons</name>
    <name type="common">Eastern yellow jacket</name>
    <name type="synonym">Wasp</name>
    <dbReference type="NCBI Taxonomy" id="7453"/>
    <lineage>
        <taxon>Eukaryota</taxon>
        <taxon>Metazoa</taxon>
        <taxon>Ecdysozoa</taxon>
        <taxon>Arthropoda</taxon>
        <taxon>Hexapoda</taxon>
        <taxon>Insecta</taxon>
        <taxon>Pterygota</taxon>
        <taxon>Neoptera</taxon>
        <taxon>Endopterygota</taxon>
        <taxon>Hymenoptera</taxon>
        <taxon>Apocrita</taxon>
        <taxon>Aculeata</taxon>
        <taxon>Vespoidea</taxon>
        <taxon>Vespidae</taxon>
        <taxon>Vespinae</taxon>
        <taxon>Vespula</taxon>
    </lineage>
</organism>
<name>A0ABD2CII1_VESMC</name>
<proteinExistence type="predicted"/>
<dbReference type="AlphaFoldDB" id="A0ABD2CII1"/>
<evidence type="ECO:0000313" key="2">
    <source>
        <dbReference type="EMBL" id="KAL2744872.1"/>
    </source>
</evidence>
<reference evidence="2 3" key="1">
    <citation type="journal article" date="2024" name="Ann. Entomol. Soc. Am.">
        <title>Genomic analyses of the southern and eastern yellowjacket wasps (Hymenoptera: Vespidae) reveal evolutionary signatures of social life.</title>
        <authorList>
            <person name="Catto M.A."/>
            <person name="Caine P.B."/>
            <person name="Orr S.E."/>
            <person name="Hunt B.G."/>
            <person name="Goodisman M.A.D."/>
        </authorList>
    </citation>
    <scope>NUCLEOTIDE SEQUENCE [LARGE SCALE GENOMIC DNA]</scope>
    <source>
        <strain evidence="2">232</strain>
        <tissue evidence="2">Head and thorax</tissue>
    </source>
</reference>
<evidence type="ECO:0000256" key="1">
    <source>
        <dbReference type="SAM" id="MobiDB-lite"/>
    </source>
</evidence>
<evidence type="ECO:0000313" key="3">
    <source>
        <dbReference type="Proteomes" id="UP001607303"/>
    </source>
</evidence>
<feature type="compositionally biased region" description="Basic and acidic residues" evidence="1">
    <location>
        <begin position="49"/>
        <end position="67"/>
    </location>
</feature>
<sequence>MQVHARIRDTLGGCRCKRRKVRKMKSKEEVRGKRIRWVLRRVERKKGYKKEERKKEKKKEEEEKKEGEEEEVVMVVVVVKEEKEEGDEEDEKESLVTPFYEALLETKRNETKRNETKRNETKLNENVSFELTVLVSFL</sequence>
<protein>
    <submittedName>
        <fullName evidence="2">Uncharacterized protein</fullName>
    </submittedName>
</protein>
<dbReference type="Proteomes" id="UP001607303">
    <property type="component" value="Unassembled WGS sequence"/>
</dbReference>
<keyword evidence="3" id="KW-1185">Reference proteome</keyword>
<feature type="region of interest" description="Disordered" evidence="1">
    <location>
        <begin position="46"/>
        <end position="69"/>
    </location>
</feature>
<dbReference type="EMBL" id="JAYRBN010000050">
    <property type="protein sequence ID" value="KAL2744872.1"/>
    <property type="molecule type" value="Genomic_DNA"/>
</dbReference>
<comment type="caution">
    <text evidence="2">The sequence shown here is derived from an EMBL/GenBank/DDBJ whole genome shotgun (WGS) entry which is preliminary data.</text>
</comment>
<gene>
    <name evidence="2" type="ORF">V1477_007414</name>
</gene>
<accession>A0ABD2CII1</accession>